<dbReference type="InterPro" id="IPR001810">
    <property type="entry name" value="F-box_dom"/>
</dbReference>
<dbReference type="InterPro" id="IPR006527">
    <property type="entry name" value="F-box-assoc_dom_typ1"/>
</dbReference>
<reference evidence="3" key="1">
    <citation type="journal article" date="2012" name="Nat. Biotechnol.">
        <title>Draft genome sequence of pigeonpea (Cajanus cajan), an orphan legume crop of resource-poor farmers.</title>
        <authorList>
            <person name="Varshney R.K."/>
            <person name="Chen W."/>
            <person name="Li Y."/>
            <person name="Bharti A.K."/>
            <person name="Saxena R.K."/>
            <person name="Schlueter J.A."/>
            <person name="Donoghue M.T."/>
            <person name="Azam S."/>
            <person name="Fan G."/>
            <person name="Whaley A.M."/>
            <person name="Farmer A.D."/>
            <person name="Sheridan J."/>
            <person name="Iwata A."/>
            <person name="Tuteja R."/>
            <person name="Penmetsa R.V."/>
            <person name="Wu W."/>
            <person name="Upadhyaya H.D."/>
            <person name="Yang S.P."/>
            <person name="Shah T."/>
            <person name="Saxena K.B."/>
            <person name="Michael T."/>
            <person name="McCombie W.R."/>
            <person name="Yang B."/>
            <person name="Zhang G."/>
            <person name="Yang H."/>
            <person name="Wang J."/>
            <person name="Spillane C."/>
            <person name="Cook D.R."/>
            <person name="May G.D."/>
            <person name="Xu X."/>
            <person name="Jackson S.A."/>
        </authorList>
    </citation>
    <scope>NUCLEOTIDE SEQUENCE [LARGE SCALE GENOMIC DNA]</scope>
</reference>
<dbReference type="Pfam" id="PF00646">
    <property type="entry name" value="F-box"/>
    <property type="match status" value="1"/>
</dbReference>
<name>A0A151QPC4_CAJCA</name>
<accession>A0A151QPC4</accession>
<evidence type="ECO:0000259" key="1">
    <source>
        <dbReference type="Pfam" id="PF00646"/>
    </source>
</evidence>
<evidence type="ECO:0000313" key="4">
    <source>
        <dbReference type="Proteomes" id="UP000075243"/>
    </source>
</evidence>
<dbReference type="InterPro" id="IPR036047">
    <property type="entry name" value="F-box-like_dom_sf"/>
</dbReference>
<gene>
    <name evidence="3" type="ORF">KK1_047298</name>
</gene>
<dbReference type="Proteomes" id="UP000075243">
    <property type="component" value="Unassembled WGS sequence"/>
</dbReference>
<dbReference type="EMBL" id="KQ485452">
    <property type="protein sequence ID" value="KYP32092.1"/>
    <property type="molecule type" value="Genomic_DNA"/>
</dbReference>
<dbReference type="PANTHER" id="PTHR31672">
    <property type="entry name" value="BNACNNG10540D PROTEIN"/>
    <property type="match status" value="1"/>
</dbReference>
<dbReference type="NCBIfam" id="TIGR01640">
    <property type="entry name" value="F_box_assoc_1"/>
    <property type="match status" value="1"/>
</dbReference>
<dbReference type="Gene3D" id="1.20.1280.50">
    <property type="match status" value="1"/>
</dbReference>
<dbReference type="Pfam" id="PF07734">
    <property type="entry name" value="FBA_1"/>
    <property type="match status" value="1"/>
</dbReference>
<dbReference type="InterPro" id="IPR017451">
    <property type="entry name" value="F-box-assoc_interact_dom"/>
</dbReference>
<dbReference type="STRING" id="3821.A0A151QPC4"/>
<feature type="domain" description="F-box" evidence="1">
    <location>
        <begin position="3"/>
        <end position="32"/>
    </location>
</feature>
<keyword evidence="4" id="KW-1185">Reference proteome</keyword>
<dbReference type="Gramene" id="C.cajan_45600.t">
    <property type="protein sequence ID" value="C.cajan_45600.t"/>
    <property type="gene ID" value="C.cajan_45600"/>
</dbReference>
<sequence>MFYILSKLPVKSLKKCACVCKSWSLLFQNPSFMSIYRSKFLSSHEDIPLMVLYREDQNELYSLSGKKFEKMVKLDWPPPIERNDIVCLLESGSINGVLFLCQGSTKVVLWNPATREFKVVPPSLFELQPNDRAHVRFNGFGYDPVRDDYKVILQVLYCDYIWEIFSLRSNSWRELDVNVPCFPRSYNLSEQVYLDGASHWWHRGTRDDGEEYLVSFDMRNEVFFATAMPPRRTNTFYISVLGEMGVKESWIKLFVVGPLSCVEYPIAMGKRSIIFRGIDSELVWFDLSTQKIEEVNVTGGRFYSWILNYSKSLLPIVGIQK</sequence>
<dbReference type="AlphaFoldDB" id="A0A151QPC4"/>
<organism evidence="3 4">
    <name type="scientific">Cajanus cajan</name>
    <name type="common">Pigeon pea</name>
    <name type="synonym">Cajanus indicus</name>
    <dbReference type="NCBI Taxonomy" id="3821"/>
    <lineage>
        <taxon>Eukaryota</taxon>
        <taxon>Viridiplantae</taxon>
        <taxon>Streptophyta</taxon>
        <taxon>Embryophyta</taxon>
        <taxon>Tracheophyta</taxon>
        <taxon>Spermatophyta</taxon>
        <taxon>Magnoliopsida</taxon>
        <taxon>eudicotyledons</taxon>
        <taxon>Gunneridae</taxon>
        <taxon>Pentapetalae</taxon>
        <taxon>rosids</taxon>
        <taxon>fabids</taxon>
        <taxon>Fabales</taxon>
        <taxon>Fabaceae</taxon>
        <taxon>Papilionoideae</taxon>
        <taxon>50 kb inversion clade</taxon>
        <taxon>NPAAA clade</taxon>
        <taxon>indigoferoid/millettioid clade</taxon>
        <taxon>Phaseoleae</taxon>
        <taxon>Cajanus</taxon>
    </lineage>
</organism>
<dbReference type="InterPro" id="IPR050796">
    <property type="entry name" value="SCF_F-box_component"/>
</dbReference>
<feature type="domain" description="F-box associated beta-propeller type 1" evidence="2">
    <location>
        <begin position="95"/>
        <end position="234"/>
    </location>
</feature>
<dbReference type="PANTHER" id="PTHR31672:SF13">
    <property type="entry name" value="F-BOX PROTEIN CPR30-LIKE"/>
    <property type="match status" value="1"/>
</dbReference>
<protein>
    <submittedName>
        <fullName evidence="3">F-box protein At4g12560 family</fullName>
    </submittedName>
</protein>
<proteinExistence type="predicted"/>
<evidence type="ECO:0000259" key="2">
    <source>
        <dbReference type="Pfam" id="PF07734"/>
    </source>
</evidence>
<dbReference type="SUPFAM" id="SSF81383">
    <property type="entry name" value="F-box domain"/>
    <property type="match status" value="1"/>
</dbReference>
<dbReference type="OMA" id="HEDIPLM"/>
<evidence type="ECO:0000313" key="3">
    <source>
        <dbReference type="EMBL" id="KYP32092.1"/>
    </source>
</evidence>